<feature type="signal peptide" evidence="2">
    <location>
        <begin position="1"/>
        <end position="26"/>
    </location>
</feature>
<evidence type="ECO:0000256" key="2">
    <source>
        <dbReference type="SAM" id="SignalP"/>
    </source>
</evidence>
<dbReference type="STRING" id="48727.SAMN05192555_10455"/>
<protein>
    <submittedName>
        <fullName evidence="3">Uncharacterized protein</fullName>
    </submittedName>
</protein>
<keyword evidence="2" id="KW-0732">Signal</keyword>
<name>A0A1G9JJ73_9GAMM</name>
<keyword evidence="4" id="KW-1185">Reference proteome</keyword>
<dbReference type="EMBL" id="FNGH01000004">
    <property type="protein sequence ID" value="SDL37461.1"/>
    <property type="molecule type" value="Genomic_DNA"/>
</dbReference>
<gene>
    <name evidence="3" type="ORF">SAMN05192555_10455</name>
</gene>
<organism evidence="3 4">
    <name type="scientific">Franzmannia pantelleriensis</name>
    <dbReference type="NCBI Taxonomy" id="48727"/>
    <lineage>
        <taxon>Bacteria</taxon>
        <taxon>Pseudomonadati</taxon>
        <taxon>Pseudomonadota</taxon>
        <taxon>Gammaproteobacteria</taxon>
        <taxon>Oceanospirillales</taxon>
        <taxon>Halomonadaceae</taxon>
        <taxon>Franzmannia</taxon>
    </lineage>
</organism>
<evidence type="ECO:0000313" key="4">
    <source>
        <dbReference type="Proteomes" id="UP000199107"/>
    </source>
</evidence>
<dbReference type="RefSeq" id="WP_089657644.1">
    <property type="nucleotide sequence ID" value="NZ_FNGH01000004.1"/>
</dbReference>
<dbReference type="Proteomes" id="UP000199107">
    <property type="component" value="Unassembled WGS sequence"/>
</dbReference>
<proteinExistence type="predicted"/>
<feature type="chain" id="PRO_5011776013" evidence="2">
    <location>
        <begin position="27"/>
        <end position="118"/>
    </location>
</feature>
<feature type="region of interest" description="Disordered" evidence="1">
    <location>
        <begin position="88"/>
        <end position="118"/>
    </location>
</feature>
<evidence type="ECO:0000256" key="1">
    <source>
        <dbReference type="SAM" id="MobiDB-lite"/>
    </source>
</evidence>
<reference evidence="4" key="1">
    <citation type="submission" date="2016-10" db="EMBL/GenBank/DDBJ databases">
        <authorList>
            <person name="Varghese N."/>
            <person name="Submissions S."/>
        </authorList>
    </citation>
    <scope>NUCLEOTIDE SEQUENCE [LARGE SCALE GENOMIC DNA]</scope>
    <source>
        <strain evidence="4">AAP</strain>
    </source>
</reference>
<evidence type="ECO:0000313" key="3">
    <source>
        <dbReference type="EMBL" id="SDL37461.1"/>
    </source>
</evidence>
<sequence>MQRTTLITATLIASIFTLGMASQAAAAESTQVRFEVGSPALGGTREGTHEFNVSAEPQRDQAVYRTAFEVGSPALGGTREGVHRERVEVEQGQEVPEQNNQLEYAGPRVGSPRQGTTG</sequence>
<accession>A0A1G9JJ73</accession>
<dbReference type="AlphaFoldDB" id="A0A1G9JJ73"/>
<dbReference type="OrthoDB" id="6166184at2"/>